<gene>
    <name evidence="2" type="ORF">Vbra_13985</name>
</gene>
<evidence type="ECO:0008006" key="4">
    <source>
        <dbReference type="Google" id="ProtNLM"/>
    </source>
</evidence>
<dbReference type="EMBL" id="CDMY01000346">
    <property type="protein sequence ID" value="CEM03633.1"/>
    <property type="molecule type" value="Genomic_DNA"/>
</dbReference>
<dbReference type="AlphaFoldDB" id="A0A0G4EXT8"/>
<feature type="compositionally biased region" description="Gly residues" evidence="1">
    <location>
        <begin position="97"/>
        <end position="108"/>
    </location>
</feature>
<evidence type="ECO:0000313" key="2">
    <source>
        <dbReference type="EMBL" id="CEM03633.1"/>
    </source>
</evidence>
<dbReference type="InterPro" id="IPR016193">
    <property type="entry name" value="Cytidine_deaminase-like"/>
</dbReference>
<feature type="region of interest" description="Disordered" evidence="1">
    <location>
        <begin position="81"/>
        <end position="111"/>
    </location>
</feature>
<reference evidence="2 3" key="1">
    <citation type="submission" date="2014-11" db="EMBL/GenBank/DDBJ databases">
        <authorList>
            <person name="Zhu J."/>
            <person name="Qi W."/>
            <person name="Song R."/>
        </authorList>
    </citation>
    <scope>NUCLEOTIDE SEQUENCE [LARGE SCALE GENOMIC DNA]</scope>
</reference>
<keyword evidence="3" id="KW-1185">Reference proteome</keyword>
<dbReference type="Gene3D" id="3.40.140.10">
    <property type="entry name" value="Cytidine Deaminase, domain 2"/>
    <property type="match status" value="1"/>
</dbReference>
<feature type="region of interest" description="Disordered" evidence="1">
    <location>
        <begin position="220"/>
        <end position="276"/>
    </location>
</feature>
<proteinExistence type="predicted"/>
<dbReference type="SUPFAM" id="SSF53927">
    <property type="entry name" value="Cytidine deaminase-like"/>
    <property type="match status" value="1"/>
</dbReference>
<dbReference type="InParanoid" id="A0A0G4EXT8"/>
<accession>A0A0G4EXT8</accession>
<evidence type="ECO:0000313" key="3">
    <source>
        <dbReference type="Proteomes" id="UP000041254"/>
    </source>
</evidence>
<name>A0A0G4EXT8_VITBC</name>
<sequence length="276" mass="29468">MESAIHAAAKESVMLHKHGAVLTRGRKKVAEGCNEERGRWRKPRWMHMIGSEGRSPSHGCSLHAEVAVLKTFLNSTCRVRKAGSKQGRQARRTGVYRKGGGLKGGGGNKLKRKTKKLTLHVGRITSAAASADGHQPAFLNSMPCAVCLAFLHKMHIPKIAYSTNDGDFSVMRLRELLLTDSAKDIRPSRGYRTLALKGVGANEGNVRLSAAHTHILHARQAGDGGPNITNKQGGARVVDRDGGRGHVSDEGSNSSGSEGGSSMRAAASAKTRKGKK</sequence>
<dbReference type="GO" id="GO:0003824">
    <property type="term" value="F:catalytic activity"/>
    <property type="evidence" value="ECO:0007669"/>
    <property type="project" value="InterPro"/>
</dbReference>
<organism evidence="2 3">
    <name type="scientific">Vitrella brassicaformis (strain CCMP3155)</name>
    <dbReference type="NCBI Taxonomy" id="1169540"/>
    <lineage>
        <taxon>Eukaryota</taxon>
        <taxon>Sar</taxon>
        <taxon>Alveolata</taxon>
        <taxon>Colpodellida</taxon>
        <taxon>Vitrellaceae</taxon>
        <taxon>Vitrella</taxon>
    </lineage>
</organism>
<dbReference type="VEuPathDB" id="CryptoDB:Vbra_13985"/>
<feature type="compositionally biased region" description="Low complexity" evidence="1">
    <location>
        <begin position="250"/>
        <end position="269"/>
    </location>
</feature>
<evidence type="ECO:0000256" key="1">
    <source>
        <dbReference type="SAM" id="MobiDB-lite"/>
    </source>
</evidence>
<feature type="compositionally biased region" description="Basic and acidic residues" evidence="1">
    <location>
        <begin position="237"/>
        <end position="249"/>
    </location>
</feature>
<feature type="compositionally biased region" description="Basic residues" evidence="1">
    <location>
        <begin position="81"/>
        <end position="95"/>
    </location>
</feature>
<protein>
    <recommendedName>
        <fullName evidence="4">CMP/dCMP-type deaminase domain-containing protein</fullName>
    </recommendedName>
</protein>
<dbReference type="Proteomes" id="UP000041254">
    <property type="component" value="Unassembled WGS sequence"/>
</dbReference>